<sequence>MFLKRTSAWTVLLIFSMGGCILPATASSRSFGMDSKGDKETIHEKILNQKRFVVYSSRRLTGECLPICVDETGNSPPFFAPTDTPTVQPTEPPTLEPTGGPTVTPTITLSEHPTDSPTNNPAAAPTSPPTSAPTLAPTAGPTLAPTLLPTGTPTQKPTAAPTNPPTLAPTAAPTNAPTNPPTLAPTAAPTNAPTNPPTLAPTGTPTSKPTYKCVQVRVEEPGQKIPVGLVFAIDSSGSMEVVSPTDPSRLRVQAAQNFVRKLQNGKDVVGVMSWNGCGAEGSYTRTCTTPFNSVALSNYMTASQFESWRGSNNRNNMRANPIQFVEPMSRDLTRISTAINSVNSDGLTNPNLGLRVAMVMLDQALAAGTLASTDEKVIVFLTDGRPRGALNGAFNDLTDIGTNCQNTASPAFEAMQKGYTIYTIGLGGGDIRPEDEVKLDWWSKCTGGTYMKATNAAALEGIFSDIYDKVEITVSYKTVCGEDPTIELTAQPTIAPTNKPTDQPTKAPTNKPTDKPTAAPSNPPTPLPTGAPTQKPTAAPTKAPTNPPTLSPTTAPTKAPTNPPTLAPTAAPTKAPSNPPTLAPTAAPTNAPTNPPTLAPTAAPTKAPTNPPTLAPTAAPTNAPTNPPTLAPTAAPTSKPTYECVQVRVEEPGQKIPVGLVFAIDSSGSMEVVSPTDPSRLRVQAAQNFVRKLQNGKDVVGVMSWNGCGAEGSYTRTCTTPFNSVALSNYMTASQFESWRGSNNRNNMRANPIQFVEPMSRDLTRISTAINSVNSDGLTNPNLGLRVAMAMLDQALAAGTLASTDEKVIVFLTDGRPRGALNGAFNDLTDIGTNCQNTASPAFEAMQKGYTIYTIGLGGGDIRPEDEVKLDQWSKCTGGTYMKATNAAALEGIFSDIYDKVEITVSYKTVCGDDPTNKSSQVPLPTPSPTNAPTPGPTRNPTTSPTNAPTPGPTRNPTTSPTNAPTPSPTRNPTPQPTNKCFTSGTCCDSNPNGCCAGLTCKSSSMWSSSKTCQ</sequence>
<feature type="region of interest" description="Disordered" evidence="1">
    <location>
        <begin position="76"/>
        <end position="208"/>
    </location>
</feature>
<dbReference type="SMART" id="SM00327">
    <property type="entry name" value="VWA"/>
    <property type="match status" value="2"/>
</dbReference>
<feature type="compositionally biased region" description="Low complexity" evidence="1">
    <location>
        <begin position="615"/>
        <end position="624"/>
    </location>
</feature>
<feature type="domain" description="VWFA" evidence="3">
    <location>
        <begin position="228"/>
        <end position="466"/>
    </location>
</feature>
<name>A0A9K3KBG0_9STRA</name>
<feature type="region of interest" description="Disordered" evidence="1">
    <location>
        <begin position="912"/>
        <end position="977"/>
    </location>
</feature>
<feature type="compositionally biased region" description="Pro residues" evidence="1">
    <location>
        <begin position="924"/>
        <end position="938"/>
    </location>
</feature>
<reference evidence="4" key="2">
    <citation type="submission" date="2021-04" db="EMBL/GenBank/DDBJ databases">
        <authorList>
            <person name="Podell S."/>
        </authorList>
    </citation>
    <scope>NUCLEOTIDE SEQUENCE</scope>
    <source>
        <strain evidence="4">Hildebrandi</strain>
    </source>
</reference>
<feature type="chain" id="PRO_5039929337" evidence="2">
    <location>
        <begin position="27"/>
        <end position="1014"/>
    </location>
</feature>
<feature type="compositionally biased region" description="Low complexity" evidence="1">
    <location>
        <begin position="132"/>
        <end position="161"/>
    </location>
</feature>
<evidence type="ECO:0000313" key="5">
    <source>
        <dbReference type="Proteomes" id="UP000693970"/>
    </source>
</evidence>
<feature type="compositionally biased region" description="Low complexity" evidence="1">
    <location>
        <begin position="567"/>
        <end position="576"/>
    </location>
</feature>
<dbReference type="Proteomes" id="UP000693970">
    <property type="component" value="Unassembled WGS sequence"/>
</dbReference>
<dbReference type="InterPro" id="IPR002035">
    <property type="entry name" value="VWF_A"/>
</dbReference>
<feature type="region of interest" description="Disordered" evidence="1">
    <location>
        <begin position="488"/>
        <end position="637"/>
    </location>
</feature>
<dbReference type="EMBL" id="JAGRRH010000027">
    <property type="protein sequence ID" value="KAG7340224.1"/>
    <property type="molecule type" value="Genomic_DNA"/>
</dbReference>
<evidence type="ECO:0000256" key="2">
    <source>
        <dbReference type="SAM" id="SignalP"/>
    </source>
</evidence>
<feature type="compositionally biased region" description="Low complexity" evidence="1">
    <location>
        <begin position="530"/>
        <end position="544"/>
    </location>
</feature>
<dbReference type="PROSITE" id="PS51257">
    <property type="entry name" value="PROKAR_LIPOPROTEIN"/>
    <property type="match status" value="1"/>
</dbReference>
<organism evidence="4 5">
    <name type="scientific">Nitzschia inconspicua</name>
    <dbReference type="NCBI Taxonomy" id="303405"/>
    <lineage>
        <taxon>Eukaryota</taxon>
        <taxon>Sar</taxon>
        <taxon>Stramenopiles</taxon>
        <taxon>Ochrophyta</taxon>
        <taxon>Bacillariophyta</taxon>
        <taxon>Bacillariophyceae</taxon>
        <taxon>Bacillariophycidae</taxon>
        <taxon>Bacillariales</taxon>
        <taxon>Bacillariaceae</taxon>
        <taxon>Nitzschia</taxon>
    </lineage>
</organism>
<feature type="compositionally biased region" description="Low complexity" evidence="1">
    <location>
        <begin position="599"/>
        <end position="608"/>
    </location>
</feature>
<dbReference type="AlphaFoldDB" id="A0A9K3KBG0"/>
<keyword evidence="5" id="KW-1185">Reference proteome</keyword>
<dbReference type="PANTHER" id="PTHR36489">
    <property type="entry name" value="PROTEIN-COUPLED RECEPTOR GPR1, PUTATIVE-RELATED"/>
    <property type="match status" value="1"/>
</dbReference>
<keyword evidence="2" id="KW-0732">Signal</keyword>
<feature type="compositionally biased region" description="Low complexity" evidence="1">
    <location>
        <begin position="551"/>
        <end position="560"/>
    </location>
</feature>
<dbReference type="CDD" id="cd00198">
    <property type="entry name" value="vWFA"/>
    <property type="match status" value="2"/>
</dbReference>
<evidence type="ECO:0000313" key="4">
    <source>
        <dbReference type="EMBL" id="KAG7340224.1"/>
    </source>
</evidence>
<dbReference type="PROSITE" id="PS50234">
    <property type="entry name" value="VWFA"/>
    <property type="match status" value="2"/>
</dbReference>
<protein>
    <submittedName>
        <fullName evidence="4">Laminin G domain containing protein</fullName>
    </submittedName>
</protein>
<dbReference type="OrthoDB" id="167615at2759"/>
<evidence type="ECO:0000256" key="1">
    <source>
        <dbReference type="SAM" id="MobiDB-lite"/>
    </source>
</evidence>
<comment type="caution">
    <text evidence="4">The sequence shown here is derived from an EMBL/GenBank/DDBJ whole genome shotgun (WGS) entry which is preliminary data.</text>
</comment>
<feature type="compositionally biased region" description="Low complexity" evidence="1">
    <location>
        <begin position="184"/>
        <end position="193"/>
    </location>
</feature>
<feature type="compositionally biased region" description="Pro residues" evidence="1">
    <location>
        <begin position="964"/>
        <end position="976"/>
    </location>
</feature>
<gene>
    <name evidence="4" type="ORF">IV203_023767</name>
</gene>
<feature type="signal peptide" evidence="2">
    <location>
        <begin position="1"/>
        <end position="26"/>
    </location>
</feature>
<dbReference type="PANTHER" id="PTHR36489:SF2">
    <property type="entry name" value="APPLE DOMAIN-CONTAINING PROTEIN"/>
    <property type="match status" value="1"/>
</dbReference>
<evidence type="ECO:0000259" key="3">
    <source>
        <dbReference type="PROSITE" id="PS50234"/>
    </source>
</evidence>
<feature type="compositionally biased region" description="Low complexity" evidence="1">
    <location>
        <begin position="96"/>
        <end position="109"/>
    </location>
</feature>
<feature type="domain" description="VWFA" evidence="3">
    <location>
        <begin position="659"/>
        <end position="897"/>
    </location>
</feature>
<accession>A0A9K3KBG0</accession>
<reference evidence="4" key="1">
    <citation type="journal article" date="2021" name="Sci. Rep.">
        <title>Diploid genomic architecture of Nitzschia inconspicua, an elite biomass production diatom.</title>
        <authorList>
            <person name="Oliver A."/>
            <person name="Podell S."/>
            <person name="Pinowska A."/>
            <person name="Traller J.C."/>
            <person name="Smith S.R."/>
            <person name="McClure R."/>
            <person name="Beliaev A."/>
            <person name="Bohutskyi P."/>
            <person name="Hill E.A."/>
            <person name="Rabines A."/>
            <person name="Zheng H."/>
            <person name="Allen L.Z."/>
            <person name="Kuo A."/>
            <person name="Grigoriev I.V."/>
            <person name="Allen A.E."/>
            <person name="Hazlebeck D."/>
            <person name="Allen E.E."/>
        </authorList>
    </citation>
    <scope>NUCLEOTIDE SEQUENCE</scope>
    <source>
        <strain evidence="4">Hildebrandi</strain>
    </source>
</reference>
<feature type="compositionally biased region" description="Polar residues" evidence="1">
    <location>
        <begin position="488"/>
        <end position="511"/>
    </location>
</feature>
<proteinExistence type="predicted"/>
<feature type="compositionally biased region" description="Low complexity" evidence="1">
    <location>
        <begin position="168"/>
        <end position="177"/>
    </location>
</feature>
<feature type="compositionally biased region" description="Low complexity" evidence="1">
    <location>
        <begin position="583"/>
        <end position="592"/>
    </location>
</feature>